<evidence type="ECO:0000256" key="1">
    <source>
        <dbReference type="SAM" id="MobiDB-lite"/>
    </source>
</evidence>
<dbReference type="GO" id="GO:0010468">
    <property type="term" value="P:regulation of gene expression"/>
    <property type="evidence" value="ECO:0007669"/>
    <property type="project" value="UniProtKB-ARBA"/>
</dbReference>
<feature type="compositionally biased region" description="Low complexity" evidence="1">
    <location>
        <begin position="104"/>
        <end position="115"/>
    </location>
</feature>
<name>A0A015LQR2_RHIIW</name>
<evidence type="ECO:0000313" key="3">
    <source>
        <dbReference type="EMBL" id="EXX57063.1"/>
    </source>
</evidence>
<proteinExistence type="predicted"/>
<sequence length="322" mass="36415">MSSNSLMQVPTTTKDVESFTHPPSPQPSINNKNEKHVTKSKYRMRICDAPPELLELIRRSVIKNEQTLQNKSGVSNVALKNGSTQNGGYTPSKDLIRNDSPMTSSKSSSINYSSSGVKYISYTPPLPKNRTDKTKTKITSKKEAKKFKIKSKTKQASSKKQILYKKRGKGNSFYRAMTNSGIAPTTVAEEVKPTRIPIAPSMKIEDLMKKIAQLNLDQDILEHITPNITWKGNPLFIGNLIHRNLLHPKEALVVSTLRLTPLQYLTSKFILISSARGYSQRSFPFRKSDAQRHLPIDVNKSSKLWEWFTQTGWLKTDFEFVS</sequence>
<dbReference type="InterPro" id="IPR007526">
    <property type="entry name" value="SWIRM"/>
</dbReference>
<dbReference type="Gene3D" id="1.10.10.10">
    <property type="entry name" value="Winged helix-like DNA-binding domain superfamily/Winged helix DNA-binding domain"/>
    <property type="match status" value="1"/>
</dbReference>
<feature type="compositionally biased region" description="Polar residues" evidence="1">
    <location>
        <begin position="1"/>
        <end position="13"/>
    </location>
</feature>
<dbReference type="Pfam" id="PF04433">
    <property type="entry name" value="SWIRM"/>
    <property type="match status" value="1"/>
</dbReference>
<dbReference type="HOGENOM" id="CLU_049776_0_0_1"/>
<dbReference type="AlphaFoldDB" id="A0A015LQR2"/>
<dbReference type="InterPro" id="IPR009057">
    <property type="entry name" value="Homeodomain-like_sf"/>
</dbReference>
<evidence type="ECO:0000259" key="2">
    <source>
        <dbReference type="PROSITE" id="PS50934"/>
    </source>
</evidence>
<dbReference type="InterPro" id="IPR036388">
    <property type="entry name" value="WH-like_DNA-bd_sf"/>
</dbReference>
<accession>A0A015LQR2</accession>
<dbReference type="SMR" id="A0A015LQR2"/>
<dbReference type="EMBL" id="JEMT01027451">
    <property type="protein sequence ID" value="EXX57063.1"/>
    <property type="molecule type" value="Genomic_DNA"/>
</dbReference>
<dbReference type="STRING" id="1432141.A0A015LQR2"/>
<feature type="region of interest" description="Disordered" evidence="1">
    <location>
        <begin position="77"/>
        <end position="141"/>
    </location>
</feature>
<dbReference type="SUPFAM" id="SSF46689">
    <property type="entry name" value="Homeodomain-like"/>
    <property type="match status" value="1"/>
</dbReference>
<reference evidence="3 4" key="1">
    <citation type="submission" date="2014-02" db="EMBL/GenBank/DDBJ databases">
        <title>Single nucleus genome sequencing reveals high similarity among nuclei of an endomycorrhizal fungus.</title>
        <authorList>
            <person name="Lin K."/>
            <person name="Geurts R."/>
            <person name="Zhang Z."/>
            <person name="Limpens E."/>
            <person name="Saunders D.G."/>
            <person name="Mu D."/>
            <person name="Pang E."/>
            <person name="Cao H."/>
            <person name="Cha H."/>
            <person name="Lin T."/>
            <person name="Zhou Q."/>
            <person name="Shang Y."/>
            <person name="Li Y."/>
            <person name="Ivanov S."/>
            <person name="Sharma T."/>
            <person name="Velzen R.V."/>
            <person name="Ruijter N.D."/>
            <person name="Aanen D.K."/>
            <person name="Win J."/>
            <person name="Kamoun S."/>
            <person name="Bisseling T."/>
            <person name="Huang S."/>
        </authorList>
    </citation>
    <scope>NUCLEOTIDE SEQUENCE [LARGE SCALE GENOMIC DNA]</scope>
    <source>
        <strain evidence="4">DAOM197198w</strain>
    </source>
</reference>
<gene>
    <name evidence="3" type="ORF">RirG_210570</name>
</gene>
<feature type="region of interest" description="Disordered" evidence="1">
    <location>
        <begin position="1"/>
        <end position="37"/>
    </location>
</feature>
<dbReference type="OrthoDB" id="5598695at2759"/>
<feature type="domain" description="SWIRM" evidence="2">
    <location>
        <begin position="226"/>
        <end position="322"/>
    </location>
</feature>
<dbReference type="Proteomes" id="UP000022910">
    <property type="component" value="Unassembled WGS sequence"/>
</dbReference>
<protein>
    <submittedName>
        <fullName evidence="3">Fun19p</fullName>
    </submittedName>
</protein>
<organism evidence="3 4">
    <name type="scientific">Rhizophagus irregularis (strain DAOM 197198w)</name>
    <name type="common">Glomus intraradices</name>
    <dbReference type="NCBI Taxonomy" id="1432141"/>
    <lineage>
        <taxon>Eukaryota</taxon>
        <taxon>Fungi</taxon>
        <taxon>Fungi incertae sedis</taxon>
        <taxon>Mucoromycota</taxon>
        <taxon>Glomeromycotina</taxon>
        <taxon>Glomeromycetes</taxon>
        <taxon>Glomerales</taxon>
        <taxon>Glomeraceae</taxon>
        <taxon>Rhizophagus</taxon>
    </lineage>
</organism>
<keyword evidence="4" id="KW-1185">Reference proteome</keyword>
<evidence type="ECO:0000313" key="4">
    <source>
        <dbReference type="Proteomes" id="UP000022910"/>
    </source>
</evidence>
<dbReference type="FunFam" id="1.10.10.10:FF:000087">
    <property type="entry name" value="Transcriptional adapter 2"/>
    <property type="match status" value="1"/>
</dbReference>
<dbReference type="PROSITE" id="PS50934">
    <property type="entry name" value="SWIRM"/>
    <property type="match status" value="1"/>
</dbReference>
<comment type="caution">
    <text evidence="3">The sequence shown here is derived from an EMBL/GenBank/DDBJ whole genome shotgun (WGS) entry which is preliminary data.</text>
</comment>